<dbReference type="EMBL" id="JANSHE010001507">
    <property type="protein sequence ID" value="KAJ3002354.1"/>
    <property type="molecule type" value="Genomic_DNA"/>
</dbReference>
<keyword evidence="2" id="KW-1185">Reference proteome</keyword>
<evidence type="ECO:0000313" key="2">
    <source>
        <dbReference type="Proteomes" id="UP001144978"/>
    </source>
</evidence>
<protein>
    <submittedName>
        <fullName evidence="1">Uncharacterized protein</fullName>
    </submittedName>
</protein>
<dbReference type="Proteomes" id="UP001144978">
    <property type="component" value="Unassembled WGS sequence"/>
</dbReference>
<evidence type="ECO:0000313" key="1">
    <source>
        <dbReference type="EMBL" id="KAJ3002354.1"/>
    </source>
</evidence>
<organism evidence="1 2">
    <name type="scientific">Trametes sanguinea</name>
    <dbReference type="NCBI Taxonomy" id="158606"/>
    <lineage>
        <taxon>Eukaryota</taxon>
        <taxon>Fungi</taxon>
        <taxon>Dikarya</taxon>
        <taxon>Basidiomycota</taxon>
        <taxon>Agaricomycotina</taxon>
        <taxon>Agaricomycetes</taxon>
        <taxon>Polyporales</taxon>
        <taxon>Polyporaceae</taxon>
        <taxon>Trametes</taxon>
    </lineage>
</organism>
<proteinExistence type="predicted"/>
<name>A0ACC1PWI0_9APHY</name>
<gene>
    <name evidence="1" type="ORF">NUW54_g5890</name>
</gene>
<reference evidence="1" key="1">
    <citation type="submission" date="2022-08" db="EMBL/GenBank/DDBJ databases">
        <title>Genome Sequence of Pycnoporus sanguineus.</title>
        <authorList>
            <person name="Buettner E."/>
        </authorList>
    </citation>
    <scope>NUCLEOTIDE SEQUENCE</scope>
    <source>
        <strain evidence="1">CG-C14</strain>
    </source>
</reference>
<comment type="caution">
    <text evidence="1">The sequence shown here is derived from an EMBL/GenBank/DDBJ whole genome shotgun (WGS) entry which is preliminary data.</text>
</comment>
<accession>A0ACC1PWI0</accession>
<sequence>MEAAQTHEKGQCQSIRSPTCNGAQSLTRDDDTTSTGTTFASAPTANDASRRTQYIGSRPTRSTSATNAAFVSSPIEPVHQNTSACLTAAIKLMLLNRTKGKVVLGGEIHKDKSISPTILTGVPEDDILMDEEIFAPFLPIIAVDDIDHAIRVINSKPIPLVIYLFTNQEELKNKFLLRTRSGQLVLNDTMMQLVVHEMPFGGQGESGYGMWFGKTSFDVFTHFRGVINVPNEHEPFLQARYRPYTQDKYEWACGPSKVKIPDA</sequence>